<sequence>MAAAASGGGAGDGDRADAQENVPTYEWEDKNTKAFHVAAFGRLWREKLDPALYCYQDTEEDAEHAQLARELELSEETMEELRVICSPDSLTGGDVRTDVVPHDSSLKTVRLRKRKQDYKDSLRRDFPAKQDVFASELENLAIGRRPMDPELLVPEGEIILTVNVLYPVIFEAFKFCRHHMTLQVMGSQKLSELRDAICCVSDLQVYGEFSSTPDMAPEFISKDLYKSAFFFFEGVFYDDMRYPECTAISKSTIEWAKSHDFPTYRSAKMEETTFNDLVVKIGYPYLYCHQGDCEHVVIITDIRLAHRDDCLDKNLYPLLIYKHRMLTRKCSVCNLYISRWLTTDDHLAPMDPCLFCDMCFRTLHYDKEGNKLGHFLAYPYVDPGAFN</sequence>
<protein>
    <recommendedName>
        <fullName evidence="3">snRNA-activating protein complex subunit 3</fullName>
    </recommendedName>
    <alternativeName>
        <fullName evidence="10">Small nuclear RNA-activating complex polypeptide 3</fullName>
    </alternativeName>
</protein>
<dbReference type="GO" id="GO:0042796">
    <property type="term" value="P:snRNA transcription by RNA polymerase III"/>
    <property type="evidence" value="ECO:0007669"/>
    <property type="project" value="TreeGrafter"/>
</dbReference>
<accession>A0A8C9SBZ6</accession>
<comment type="subunit">
    <text evidence="9">Part of the SNAPc complex composed of 5 subunits: SNAPC1, SNAPC2, SNAPC3, SNAPC4 and SNAPC5. SNAPC3 interacts with SNAPC1.</text>
</comment>
<dbReference type="PANTHER" id="PTHR13421:SF16">
    <property type="entry name" value="SNRNA-ACTIVATING PROTEIN COMPLEX SUBUNIT 3"/>
    <property type="match status" value="1"/>
</dbReference>
<dbReference type="CTD" id="6619"/>
<proteinExistence type="inferred from homology"/>
<comment type="similarity">
    <text evidence="2">Belongs to the SNAPC3/SRD2 family.</text>
</comment>
<dbReference type="InterPro" id="IPR022042">
    <property type="entry name" value="snRNA-activating_su3"/>
</dbReference>
<reference evidence="11" key="2">
    <citation type="submission" date="2025-08" db="UniProtKB">
        <authorList>
            <consortium name="Ensembl"/>
        </authorList>
    </citation>
    <scope>IDENTIFICATION</scope>
</reference>
<evidence type="ECO:0000256" key="4">
    <source>
        <dbReference type="ARBA" id="ARBA00023015"/>
    </source>
</evidence>
<keyword evidence="7" id="KW-0539">Nucleus</keyword>
<dbReference type="Pfam" id="PF12251">
    <property type="entry name" value="SNAPC3"/>
    <property type="match status" value="1"/>
</dbReference>
<dbReference type="OrthoDB" id="46583at2759"/>
<dbReference type="GO" id="GO:0042795">
    <property type="term" value="P:snRNA transcription by RNA polymerase II"/>
    <property type="evidence" value="ECO:0007669"/>
    <property type="project" value="TreeGrafter"/>
</dbReference>
<organism evidence="11 12">
    <name type="scientific">Scleropages formosus</name>
    <name type="common">Asian bonytongue</name>
    <name type="synonym">Osteoglossum formosum</name>
    <dbReference type="NCBI Taxonomy" id="113540"/>
    <lineage>
        <taxon>Eukaryota</taxon>
        <taxon>Metazoa</taxon>
        <taxon>Chordata</taxon>
        <taxon>Craniata</taxon>
        <taxon>Vertebrata</taxon>
        <taxon>Euteleostomi</taxon>
        <taxon>Actinopterygii</taxon>
        <taxon>Neopterygii</taxon>
        <taxon>Teleostei</taxon>
        <taxon>Osteoglossocephala</taxon>
        <taxon>Osteoglossomorpha</taxon>
        <taxon>Osteoglossiformes</taxon>
        <taxon>Osteoglossidae</taxon>
        <taxon>Scleropages</taxon>
    </lineage>
</organism>
<evidence type="ECO:0000256" key="5">
    <source>
        <dbReference type="ARBA" id="ARBA00023125"/>
    </source>
</evidence>
<evidence type="ECO:0000256" key="8">
    <source>
        <dbReference type="ARBA" id="ARBA00025193"/>
    </source>
</evidence>
<dbReference type="GO" id="GO:0000978">
    <property type="term" value="F:RNA polymerase II cis-regulatory region sequence-specific DNA binding"/>
    <property type="evidence" value="ECO:0007669"/>
    <property type="project" value="TreeGrafter"/>
</dbReference>
<evidence type="ECO:0000256" key="7">
    <source>
        <dbReference type="ARBA" id="ARBA00023242"/>
    </source>
</evidence>
<dbReference type="GO" id="GO:0001046">
    <property type="term" value="F:core promoter sequence-specific DNA binding"/>
    <property type="evidence" value="ECO:0007669"/>
    <property type="project" value="TreeGrafter"/>
</dbReference>
<reference evidence="11" key="3">
    <citation type="submission" date="2025-09" db="UniProtKB">
        <authorList>
            <consortium name="Ensembl"/>
        </authorList>
    </citation>
    <scope>IDENTIFICATION</scope>
</reference>
<name>A0A8C9SBZ6_SCLFO</name>
<dbReference type="KEGG" id="sfm:108924519"/>
<keyword evidence="5" id="KW-0238">DNA-binding</keyword>
<keyword evidence="4" id="KW-0805">Transcription regulation</keyword>
<evidence type="ECO:0000256" key="6">
    <source>
        <dbReference type="ARBA" id="ARBA00023163"/>
    </source>
</evidence>
<gene>
    <name evidence="11" type="primary">SNAPC3</name>
    <name evidence="11" type="synonym">snapc3</name>
</gene>
<dbReference type="Ensembl" id="ENSSFOT00015028931.2">
    <property type="protein sequence ID" value="ENSSFOP00015028608.1"/>
    <property type="gene ID" value="ENSSFOG00015018372.2"/>
</dbReference>
<keyword evidence="12" id="KW-1185">Reference proteome</keyword>
<evidence type="ECO:0000313" key="12">
    <source>
        <dbReference type="Proteomes" id="UP000694397"/>
    </source>
</evidence>
<evidence type="ECO:0000313" key="11">
    <source>
        <dbReference type="Ensembl" id="ENSSFOP00015028608.1"/>
    </source>
</evidence>
<dbReference type="GeneTree" id="ENSGT00390000005708"/>
<dbReference type="GeneID" id="108924519"/>
<evidence type="ECO:0000256" key="9">
    <source>
        <dbReference type="ARBA" id="ARBA00025958"/>
    </source>
</evidence>
<dbReference type="GO" id="GO:0001006">
    <property type="term" value="F:RNA polymerase III type 3 promoter sequence-specific DNA binding"/>
    <property type="evidence" value="ECO:0007669"/>
    <property type="project" value="TreeGrafter"/>
</dbReference>
<dbReference type="GO" id="GO:0005634">
    <property type="term" value="C:nucleus"/>
    <property type="evidence" value="ECO:0007669"/>
    <property type="project" value="UniProtKB-SubCell"/>
</dbReference>
<dbReference type="RefSeq" id="XP_018591471.1">
    <property type="nucleotide sequence ID" value="XM_018735955.2"/>
</dbReference>
<comment type="subcellular location">
    <subcellularLocation>
        <location evidence="1">Nucleus</location>
    </subcellularLocation>
</comment>
<comment type="function">
    <text evidence="8">Part of the SNAPc complex required for the transcription of both RNA polymerase II and III small-nuclear RNA genes. Binds to the proximal sequence element (PSE), a non-TATA-box basal promoter element common to these 2 types of genes. Recruits TBP and BRF2 to the U6 snRNA TATA box.</text>
</comment>
<evidence type="ECO:0000256" key="10">
    <source>
        <dbReference type="ARBA" id="ARBA00029606"/>
    </source>
</evidence>
<dbReference type="PANTHER" id="PTHR13421">
    <property type="entry name" value="SNRNA-ACTIVATING PROTEIN COMPLEX SUBUNIT 3"/>
    <property type="match status" value="1"/>
</dbReference>
<evidence type="ECO:0000256" key="2">
    <source>
        <dbReference type="ARBA" id="ARBA00010410"/>
    </source>
</evidence>
<dbReference type="AlphaFoldDB" id="A0A8C9SBZ6"/>
<dbReference type="GO" id="GO:0003681">
    <property type="term" value="F:bent DNA binding"/>
    <property type="evidence" value="ECO:0007669"/>
    <property type="project" value="TreeGrafter"/>
</dbReference>
<evidence type="ECO:0000256" key="1">
    <source>
        <dbReference type="ARBA" id="ARBA00004123"/>
    </source>
</evidence>
<reference evidence="11 12" key="1">
    <citation type="submission" date="2019-04" db="EMBL/GenBank/DDBJ databases">
        <authorList>
            <consortium name="Wellcome Sanger Institute Data Sharing"/>
        </authorList>
    </citation>
    <scope>NUCLEOTIDE SEQUENCE [LARGE SCALE GENOMIC DNA]</scope>
</reference>
<dbReference type="Proteomes" id="UP000694397">
    <property type="component" value="Chromosome 16"/>
</dbReference>
<keyword evidence="6" id="KW-0804">Transcription</keyword>
<dbReference type="GO" id="GO:0019185">
    <property type="term" value="C:snRNA-activating protein complex"/>
    <property type="evidence" value="ECO:0007669"/>
    <property type="project" value="TreeGrafter"/>
</dbReference>
<evidence type="ECO:0000256" key="3">
    <source>
        <dbReference type="ARBA" id="ARBA00013634"/>
    </source>
</evidence>
<dbReference type="RefSeq" id="XP_018591472.1">
    <property type="nucleotide sequence ID" value="XM_018735956.2"/>
</dbReference>